<dbReference type="EMBL" id="JAINVZ010000032">
    <property type="protein sequence ID" value="MBY8888943.1"/>
    <property type="molecule type" value="Genomic_DNA"/>
</dbReference>
<accession>A0ABS7R0F4</accession>
<comment type="caution">
    <text evidence="2">The sequence shown here is derived from an EMBL/GenBank/DDBJ whole genome shotgun (WGS) entry which is preliminary data.</text>
</comment>
<evidence type="ECO:0000313" key="3">
    <source>
        <dbReference type="Proteomes" id="UP001198565"/>
    </source>
</evidence>
<dbReference type="InterPro" id="IPR010349">
    <property type="entry name" value="Asparaginase_II"/>
</dbReference>
<proteinExistence type="predicted"/>
<dbReference type="PANTHER" id="PTHR42110:SF1">
    <property type="entry name" value="L-ASPARAGINASE, PUTATIVE (AFU_ORTHOLOGUE AFUA_3G11890)-RELATED"/>
    <property type="match status" value="1"/>
</dbReference>
<organism evidence="2 3">
    <name type="scientific">Streptantibioticus parmotrematis</name>
    <dbReference type="NCBI Taxonomy" id="2873249"/>
    <lineage>
        <taxon>Bacteria</taxon>
        <taxon>Bacillati</taxon>
        <taxon>Actinomycetota</taxon>
        <taxon>Actinomycetes</taxon>
        <taxon>Kitasatosporales</taxon>
        <taxon>Streptomycetaceae</taxon>
        <taxon>Streptantibioticus</taxon>
    </lineage>
</organism>
<gene>
    <name evidence="2" type="ORF">K7472_29455</name>
</gene>
<evidence type="ECO:0000313" key="2">
    <source>
        <dbReference type="EMBL" id="MBY8888943.1"/>
    </source>
</evidence>
<name>A0ABS7R0F4_9ACTN</name>
<protein>
    <submittedName>
        <fullName evidence="2">Asparaginase</fullName>
    </submittedName>
</protein>
<feature type="region of interest" description="Disordered" evidence="1">
    <location>
        <begin position="1"/>
        <end position="22"/>
    </location>
</feature>
<sequence>MRNTPSQPSVPVPRTRRPAPPCRVPTHVPIAHLVRGDLVEGVHHGSLAVLGPTGDVMLEAGDTEAAFYPRSALKPLQAVAMVRAGLPIREELLALAAGSHSGEERHVTVARWILAHGDLAEEDLRNPPDLPYGSLARDAWLRRGLGPSRLAHNCSGKHAAMLLTCQVRGWSTKDYLDPGHPLQREIAATIEEFTGQSVAAVSADGCGAPLFAVSLRGLARAARQLAVAVPTDAAAARVATAMRAHPEMVGGTGRDVTRLMRALPGLLAKDGFEGVQFAALRDGRAVAVKISDGGDRARMPVTAAALERAGVNPALLTAFATTPVTGGGMSVGELRAVGLLAGALS</sequence>
<dbReference type="Pfam" id="PF06089">
    <property type="entry name" value="Asparaginase_II"/>
    <property type="match status" value="1"/>
</dbReference>
<reference evidence="2 3" key="1">
    <citation type="submission" date="2021-08" db="EMBL/GenBank/DDBJ databases">
        <title>Streptomyces sp. PTM05 isolated from lichen.</title>
        <authorList>
            <person name="Somphong A."/>
            <person name="Phongsopitanun W."/>
            <person name="Tanasupawat S."/>
        </authorList>
    </citation>
    <scope>NUCLEOTIDE SEQUENCE [LARGE SCALE GENOMIC DNA]</scope>
    <source>
        <strain evidence="2 3">Ptm05</strain>
    </source>
</reference>
<evidence type="ECO:0000256" key="1">
    <source>
        <dbReference type="SAM" id="MobiDB-lite"/>
    </source>
</evidence>
<keyword evidence="3" id="KW-1185">Reference proteome</keyword>
<dbReference type="PANTHER" id="PTHR42110">
    <property type="entry name" value="L-ASPARAGINASE, PUTATIVE (AFU_ORTHOLOGUE AFUA_3G11890)-RELATED"/>
    <property type="match status" value="1"/>
</dbReference>
<dbReference type="RefSeq" id="WP_222981796.1">
    <property type="nucleotide sequence ID" value="NZ_JAINVZ010000032.1"/>
</dbReference>
<feature type="compositionally biased region" description="Low complexity" evidence="1">
    <location>
        <begin position="1"/>
        <end position="13"/>
    </location>
</feature>
<dbReference type="Proteomes" id="UP001198565">
    <property type="component" value="Unassembled WGS sequence"/>
</dbReference>